<evidence type="ECO:0000259" key="11">
    <source>
        <dbReference type="Pfam" id="PF07993"/>
    </source>
</evidence>
<name>A0AAU9W148_9CNID</name>
<dbReference type="AlphaFoldDB" id="A0AAU9W148"/>
<comment type="subcellular location">
    <subcellularLocation>
        <location evidence="1">Membrane</location>
        <topology evidence="1">Multi-pass membrane protein</topology>
    </subcellularLocation>
</comment>
<evidence type="ECO:0000256" key="7">
    <source>
        <dbReference type="ARBA" id="ARBA00023136"/>
    </source>
</evidence>
<evidence type="ECO:0000256" key="8">
    <source>
        <dbReference type="ARBA" id="ARBA00052530"/>
    </source>
</evidence>
<dbReference type="FunFam" id="3.40.50.720:FF:000143">
    <property type="entry name" value="Fatty acyl-CoA reductase"/>
    <property type="match status" value="1"/>
</dbReference>
<evidence type="ECO:0000313" key="13">
    <source>
        <dbReference type="Proteomes" id="UP001159428"/>
    </source>
</evidence>
<evidence type="ECO:0000256" key="4">
    <source>
        <dbReference type="ARBA" id="ARBA00022692"/>
    </source>
</evidence>
<dbReference type="InterPro" id="IPR036291">
    <property type="entry name" value="NAD(P)-bd_dom_sf"/>
</dbReference>
<comment type="caution">
    <text evidence="12">The sequence shown here is derived from an EMBL/GenBank/DDBJ whole genome shotgun (WGS) entry which is preliminary data.</text>
</comment>
<evidence type="ECO:0000259" key="10">
    <source>
        <dbReference type="Pfam" id="PF03015"/>
    </source>
</evidence>
<dbReference type="SUPFAM" id="SSF51735">
    <property type="entry name" value="NAD(P)-binding Rossmann-fold domains"/>
    <property type="match status" value="1"/>
</dbReference>
<keyword evidence="13" id="KW-1185">Reference proteome</keyword>
<keyword evidence="9" id="KW-0521">NADP</keyword>
<dbReference type="InterPro" id="IPR013120">
    <property type="entry name" value="FAR_NAD-bd"/>
</dbReference>
<accession>A0AAU9W148</accession>
<keyword evidence="7" id="KW-0472">Membrane</keyword>
<evidence type="ECO:0000256" key="9">
    <source>
        <dbReference type="RuleBase" id="RU363097"/>
    </source>
</evidence>
<evidence type="ECO:0000256" key="2">
    <source>
        <dbReference type="ARBA" id="ARBA00005928"/>
    </source>
</evidence>
<sequence>MSEAKDLLSISDFYAQKTVFITGATGFLGKVVIEKLLRACPHVKKIYLLARSRRGVSPQQRIDDLLDGMLYDRVRDMGGDWRSKLVPIKGDIAEDKLGMSDEDWRTLQENVEIVFHSAATVRFDEDLKDAMTLNLYGTQNVIGLCRGMKRLEVLVHVSTAYANCDREVIDERIYPPSVDPDKLSSSIGWMNDDMVNSLTPHLIGKRPNTYTFTKSLAEHVLLQEADNIPIAIFRPSIIGAAWKEPLEGWVDNFNGPSGLFVAAGKGMLRSMIGDWNAIADIIPVDYSANMLLAIAWHRVAKSHSSIPVYHLTTGTLNGCTWGNLCIMVSKHFQNYPFEGVFRRPNFAFEQRRLIHYYWCYIGHKIPAFIADMGSFCSGQRPRMNKLYGKLDRATKSLIFFTSRGWEFSMDNYHGLIQDMSPQDRETFNFDVQKLDWNNYFLHFILGLKKFVLKEDMANLPVAQSRIRRLRNIRWSMYFCLFLFSSWLIIKRFPAAQTAWAQCLSGVHKLAMALEPFKLSN</sequence>
<dbReference type="PANTHER" id="PTHR11011:SF45">
    <property type="entry name" value="FATTY ACYL-COA REDUCTASE CG8306-RELATED"/>
    <property type="match status" value="1"/>
</dbReference>
<dbReference type="GO" id="GO:0016020">
    <property type="term" value="C:membrane"/>
    <property type="evidence" value="ECO:0007669"/>
    <property type="project" value="UniProtKB-SubCell"/>
</dbReference>
<dbReference type="GO" id="GO:0102965">
    <property type="term" value="F:alcohol-forming long-chain fatty acyl-CoA reductase activity"/>
    <property type="evidence" value="ECO:0007669"/>
    <property type="project" value="UniProtKB-EC"/>
</dbReference>
<comment type="similarity">
    <text evidence="2 9">Belongs to the fatty acyl-CoA reductase family.</text>
</comment>
<dbReference type="InterPro" id="IPR033640">
    <property type="entry name" value="FAR_C"/>
</dbReference>
<dbReference type="CDD" id="cd09071">
    <property type="entry name" value="FAR_C"/>
    <property type="match status" value="1"/>
</dbReference>
<evidence type="ECO:0000256" key="1">
    <source>
        <dbReference type="ARBA" id="ARBA00004141"/>
    </source>
</evidence>
<dbReference type="EC" id="1.2.1.84" evidence="9"/>
<keyword evidence="4" id="KW-0812">Transmembrane</keyword>
<reference evidence="12 13" key="1">
    <citation type="submission" date="2022-05" db="EMBL/GenBank/DDBJ databases">
        <authorList>
            <consortium name="Genoscope - CEA"/>
            <person name="William W."/>
        </authorList>
    </citation>
    <scope>NUCLEOTIDE SEQUENCE [LARGE SCALE GENOMIC DNA]</scope>
</reference>
<dbReference type="PANTHER" id="PTHR11011">
    <property type="entry name" value="MALE STERILITY PROTEIN 2-RELATED"/>
    <property type="match status" value="1"/>
</dbReference>
<dbReference type="InterPro" id="IPR026055">
    <property type="entry name" value="FAR"/>
</dbReference>
<evidence type="ECO:0000256" key="3">
    <source>
        <dbReference type="ARBA" id="ARBA00022516"/>
    </source>
</evidence>
<evidence type="ECO:0000313" key="12">
    <source>
        <dbReference type="EMBL" id="CAH3039944.1"/>
    </source>
</evidence>
<keyword evidence="9" id="KW-0560">Oxidoreductase</keyword>
<proteinExistence type="inferred from homology"/>
<dbReference type="GO" id="GO:0005777">
    <property type="term" value="C:peroxisome"/>
    <property type="evidence" value="ECO:0007669"/>
    <property type="project" value="TreeGrafter"/>
</dbReference>
<gene>
    <name evidence="12" type="ORF">PMEA_00025539</name>
</gene>
<dbReference type="Pfam" id="PF03015">
    <property type="entry name" value="Sterile"/>
    <property type="match status" value="1"/>
</dbReference>
<dbReference type="GO" id="GO:0080019">
    <property type="term" value="F:alcohol-forming very long-chain fatty acyl-CoA reductase activity"/>
    <property type="evidence" value="ECO:0007669"/>
    <property type="project" value="InterPro"/>
</dbReference>
<evidence type="ECO:0000256" key="6">
    <source>
        <dbReference type="ARBA" id="ARBA00023098"/>
    </source>
</evidence>
<keyword evidence="6 9" id="KW-0443">Lipid metabolism</keyword>
<dbReference type="EMBL" id="CALNXJ010000005">
    <property type="protein sequence ID" value="CAH3039944.1"/>
    <property type="molecule type" value="Genomic_DNA"/>
</dbReference>
<protein>
    <recommendedName>
        <fullName evidence="9">Fatty acyl-CoA reductase</fullName>
        <ecNumber evidence="9">1.2.1.84</ecNumber>
    </recommendedName>
</protein>
<organism evidence="12 13">
    <name type="scientific">Pocillopora meandrina</name>
    <dbReference type="NCBI Taxonomy" id="46732"/>
    <lineage>
        <taxon>Eukaryota</taxon>
        <taxon>Metazoa</taxon>
        <taxon>Cnidaria</taxon>
        <taxon>Anthozoa</taxon>
        <taxon>Hexacorallia</taxon>
        <taxon>Scleractinia</taxon>
        <taxon>Astrocoeniina</taxon>
        <taxon>Pocilloporidae</taxon>
        <taxon>Pocillopora</taxon>
    </lineage>
</organism>
<dbReference type="Gene3D" id="3.40.50.720">
    <property type="entry name" value="NAD(P)-binding Rossmann-like Domain"/>
    <property type="match status" value="1"/>
</dbReference>
<feature type="domain" description="Fatty acyl-CoA reductase C-terminal" evidence="10">
    <location>
        <begin position="363"/>
        <end position="454"/>
    </location>
</feature>
<keyword evidence="3 9" id="KW-0444">Lipid biosynthesis</keyword>
<comment type="function">
    <text evidence="9">Catalyzes the reduction of fatty acyl-CoA to fatty alcohols.</text>
</comment>
<dbReference type="Pfam" id="PF07993">
    <property type="entry name" value="NAD_binding_4"/>
    <property type="match status" value="1"/>
</dbReference>
<keyword evidence="5" id="KW-1133">Transmembrane helix</keyword>
<dbReference type="GO" id="GO:0035336">
    <property type="term" value="P:long-chain fatty-acyl-CoA metabolic process"/>
    <property type="evidence" value="ECO:0007669"/>
    <property type="project" value="TreeGrafter"/>
</dbReference>
<feature type="domain" description="Thioester reductase (TE)" evidence="11">
    <location>
        <begin position="21"/>
        <end position="290"/>
    </location>
</feature>
<evidence type="ECO:0000256" key="5">
    <source>
        <dbReference type="ARBA" id="ARBA00022989"/>
    </source>
</evidence>
<dbReference type="Proteomes" id="UP001159428">
    <property type="component" value="Unassembled WGS sequence"/>
</dbReference>
<comment type="catalytic activity">
    <reaction evidence="8 9">
        <text>a long-chain fatty acyl-CoA + 2 NADPH + 2 H(+) = a long-chain primary fatty alcohol + 2 NADP(+) + CoA</text>
        <dbReference type="Rhea" id="RHEA:52716"/>
        <dbReference type="ChEBI" id="CHEBI:15378"/>
        <dbReference type="ChEBI" id="CHEBI:57287"/>
        <dbReference type="ChEBI" id="CHEBI:57783"/>
        <dbReference type="ChEBI" id="CHEBI:58349"/>
        <dbReference type="ChEBI" id="CHEBI:77396"/>
        <dbReference type="ChEBI" id="CHEBI:83139"/>
        <dbReference type="EC" id="1.2.1.84"/>
    </reaction>
</comment>
<dbReference type="CDD" id="cd05236">
    <property type="entry name" value="FAR-N_SDR_e"/>
    <property type="match status" value="1"/>
</dbReference>